<evidence type="ECO:0000313" key="2">
    <source>
        <dbReference type="Proteomes" id="UP000828048"/>
    </source>
</evidence>
<dbReference type="Proteomes" id="UP000828048">
    <property type="component" value="Chromosome 5"/>
</dbReference>
<protein>
    <submittedName>
        <fullName evidence="1">Uncharacterized protein</fullName>
    </submittedName>
</protein>
<keyword evidence="2" id="KW-1185">Reference proteome</keyword>
<evidence type="ECO:0000313" key="1">
    <source>
        <dbReference type="EMBL" id="KAH7845827.1"/>
    </source>
</evidence>
<sequence length="217" mass="23973">MASFKFQNDEASLGKEKAPILASFSSWGPKPLGLEILKLNVIALDLNILATFILEMALSKSPYDPTRSKFNILLRTCANPKRMACLTEDPAIVENLVPINSLLHTPELKFGASMQFPFQPDGMGLSSSSLKLSSFGRLLESTMPMIILSSNLVSNQRPLSTLRFRKLCDQVVWRWVVAWSFMTTVTPSMLANIISFSLNQQCCKASQGLVGIQTSII</sequence>
<gene>
    <name evidence="1" type="ORF">Vadar_006504</name>
</gene>
<proteinExistence type="predicted"/>
<comment type="caution">
    <text evidence="1">The sequence shown here is derived from an EMBL/GenBank/DDBJ whole genome shotgun (WGS) entry which is preliminary data.</text>
</comment>
<organism evidence="1 2">
    <name type="scientific">Vaccinium darrowii</name>
    <dbReference type="NCBI Taxonomy" id="229202"/>
    <lineage>
        <taxon>Eukaryota</taxon>
        <taxon>Viridiplantae</taxon>
        <taxon>Streptophyta</taxon>
        <taxon>Embryophyta</taxon>
        <taxon>Tracheophyta</taxon>
        <taxon>Spermatophyta</taxon>
        <taxon>Magnoliopsida</taxon>
        <taxon>eudicotyledons</taxon>
        <taxon>Gunneridae</taxon>
        <taxon>Pentapetalae</taxon>
        <taxon>asterids</taxon>
        <taxon>Ericales</taxon>
        <taxon>Ericaceae</taxon>
        <taxon>Vaccinioideae</taxon>
        <taxon>Vaccinieae</taxon>
        <taxon>Vaccinium</taxon>
    </lineage>
</organism>
<accession>A0ACB7XXV5</accession>
<name>A0ACB7XXV5_9ERIC</name>
<reference evidence="1 2" key="1">
    <citation type="journal article" date="2021" name="Hortic Res">
        <title>High-quality reference genome and annotation aids understanding of berry development for evergreen blueberry (Vaccinium darrowii).</title>
        <authorList>
            <person name="Yu J."/>
            <person name="Hulse-Kemp A.M."/>
            <person name="Babiker E."/>
            <person name="Staton M."/>
        </authorList>
    </citation>
    <scope>NUCLEOTIDE SEQUENCE [LARGE SCALE GENOMIC DNA]</scope>
    <source>
        <strain evidence="2">cv. NJ 8807/NJ 8810</strain>
        <tissue evidence="1">Young leaf</tissue>
    </source>
</reference>
<dbReference type="EMBL" id="CM037155">
    <property type="protein sequence ID" value="KAH7845827.1"/>
    <property type="molecule type" value="Genomic_DNA"/>
</dbReference>